<sequence length="624" mass="72062">MLQSFKFATPFNYELAVQFVHMNNIKDDLLEALELQFKYGDTNYPWAVSFSRSNVDQIRLEFKQIKLSREGAALMYLSRLFEMKPFWWNATSMSQLEQLNNIVDQVSKSMKSEMIKIVESGLMNSEKPSLIQNQTTQTLPIIQTKSELELKKIQDPPRSIGIGEVHVKRIEPHSQIIYTNDPVNFIVETDLNVKESDLIIRVRGVDMHNETFEKKSNLVLQSSLQRRKQWNRSFCIKNEGLYEFSLEYMGTILLKEVKTFNHRELSLANSISKSNWNKRCIAGKDCSVIIPCVNINNSHQVKQFKAEDIKAIVRCGNSEWNCKVSVMDNNLVIDFKCQFVGEAVLQLKFGDQQKTVEFTADCQDVNWSKMALINSENVQIQDSKWVLREKTLTYLEFKICDIYDENVEFLDLTSVRAVLQHFASSSMECMVEFIPERSVIKVSFTTPSTIGQSVLSIMNSRTPSTSQKYTIEIIRERTFQVAISDRKEGISGNFKKKLKEKANQQFLNLNIQSLQEIQKPDVVLRFIYHNGPPTWSDFKVTLSDENKNYGGASVIMVLATLNKTYWKKDSPDDSFPSGVNLYQSDISIRERGVVWLYYDYNCSIDAIENESEIENLLKLIKKVK</sequence>
<dbReference type="KEGG" id="ngr:NAEGRDRAFT_73209"/>
<keyword evidence="2" id="KW-1185">Reference proteome</keyword>
<dbReference type="InParanoid" id="D2VW10"/>
<dbReference type="Proteomes" id="UP000006671">
    <property type="component" value="Unassembled WGS sequence"/>
</dbReference>
<dbReference type="EMBL" id="GG738903">
    <property type="protein sequence ID" value="EFC38998.1"/>
    <property type="molecule type" value="Genomic_DNA"/>
</dbReference>
<evidence type="ECO:0000313" key="1">
    <source>
        <dbReference type="EMBL" id="EFC38998.1"/>
    </source>
</evidence>
<accession>D2VW10</accession>
<organism evidence="2">
    <name type="scientific">Naegleria gruberi</name>
    <name type="common">Amoeba</name>
    <dbReference type="NCBI Taxonomy" id="5762"/>
    <lineage>
        <taxon>Eukaryota</taxon>
        <taxon>Discoba</taxon>
        <taxon>Heterolobosea</taxon>
        <taxon>Tetramitia</taxon>
        <taxon>Eutetramitia</taxon>
        <taxon>Vahlkampfiidae</taxon>
        <taxon>Naegleria</taxon>
    </lineage>
</organism>
<dbReference type="AlphaFoldDB" id="D2VW10"/>
<proteinExistence type="predicted"/>
<evidence type="ECO:0000313" key="2">
    <source>
        <dbReference type="Proteomes" id="UP000006671"/>
    </source>
</evidence>
<gene>
    <name evidence="1" type="ORF">NAEGRDRAFT_73209</name>
</gene>
<dbReference type="GeneID" id="8850787"/>
<protein>
    <submittedName>
        <fullName evidence="1">Predicted protein</fullName>
    </submittedName>
</protein>
<dbReference type="RefSeq" id="XP_002671742.1">
    <property type="nucleotide sequence ID" value="XM_002671696.1"/>
</dbReference>
<dbReference type="VEuPathDB" id="AmoebaDB:NAEGRDRAFT_73209"/>
<reference evidence="1 2" key="1">
    <citation type="journal article" date="2010" name="Cell">
        <title>The genome of Naegleria gruberi illuminates early eukaryotic versatility.</title>
        <authorList>
            <person name="Fritz-Laylin L.K."/>
            <person name="Prochnik S.E."/>
            <person name="Ginger M.L."/>
            <person name="Dacks J.B."/>
            <person name="Carpenter M.L."/>
            <person name="Field M.C."/>
            <person name="Kuo A."/>
            <person name="Paredez A."/>
            <person name="Chapman J."/>
            <person name="Pham J."/>
            <person name="Shu S."/>
            <person name="Neupane R."/>
            <person name="Cipriano M."/>
            <person name="Mancuso J."/>
            <person name="Tu H."/>
            <person name="Salamov A."/>
            <person name="Lindquist E."/>
            <person name="Shapiro H."/>
            <person name="Lucas S."/>
            <person name="Grigoriev I.V."/>
            <person name="Cande W.Z."/>
            <person name="Fulton C."/>
            <person name="Rokhsar D.S."/>
            <person name="Dawson S.C."/>
        </authorList>
    </citation>
    <scope>NUCLEOTIDE SEQUENCE [LARGE SCALE GENOMIC DNA]</scope>
    <source>
        <strain evidence="1 2">NEG-M</strain>
    </source>
</reference>
<name>D2VW10_NAEGR</name>